<dbReference type="GO" id="GO:0015079">
    <property type="term" value="F:potassium ion transmembrane transporter activity"/>
    <property type="evidence" value="ECO:0007669"/>
    <property type="project" value="InterPro"/>
</dbReference>
<dbReference type="GO" id="GO:0005886">
    <property type="term" value="C:plasma membrane"/>
    <property type="evidence" value="ECO:0007669"/>
    <property type="project" value="InterPro"/>
</dbReference>
<dbReference type="Gene3D" id="3.30.70.1450">
    <property type="entry name" value="Regulator of K+ conductance, C-terminal domain"/>
    <property type="match status" value="1"/>
</dbReference>
<dbReference type="InterPro" id="IPR006037">
    <property type="entry name" value="RCK_C"/>
</dbReference>
<dbReference type="InterPro" id="IPR036721">
    <property type="entry name" value="RCK_C_sf"/>
</dbReference>
<dbReference type="PRINTS" id="PR00335">
    <property type="entry name" value="KUPTAKETRKA"/>
</dbReference>
<evidence type="ECO:0000259" key="5">
    <source>
        <dbReference type="PROSITE" id="PS51201"/>
    </source>
</evidence>
<reference evidence="7 8" key="1">
    <citation type="submission" date="2016-10" db="EMBL/GenBank/DDBJ databases">
        <authorList>
            <person name="de Groot N.N."/>
        </authorList>
    </citation>
    <scope>NUCLEOTIDE SEQUENCE [LARGE SCALE GENOMIC DNA]</scope>
    <source>
        <strain evidence="7 8">CPCC 202808</strain>
    </source>
</reference>
<dbReference type="InterPro" id="IPR003148">
    <property type="entry name" value="RCK_N"/>
</dbReference>
<dbReference type="PANTHER" id="PTHR43833:SF8">
    <property type="entry name" value="TRK SYSTEM POTASSIUM UPTAKE PROTEIN TRKA"/>
    <property type="match status" value="1"/>
</dbReference>
<evidence type="ECO:0000256" key="4">
    <source>
        <dbReference type="ARBA" id="ARBA00023027"/>
    </source>
</evidence>
<gene>
    <name evidence="7" type="ORF">SAMN05421678_104182</name>
</gene>
<dbReference type="Gene3D" id="3.40.50.720">
    <property type="entry name" value="NAD(P)-binding Rossmann-like Domain"/>
    <property type="match status" value="1"/>
</dbReference>
<proteinExistence type="predicted"/>
<dbReference type="AlphaFoldDB" id="A0A1I2PKL4"/>
<evidence type="ECO:0000256" key="3">
    <source>
        <dbReference type="ARBA" id="ARBA00022958"/>
    </source>
</evidence>
<evidence type="ECO:0000256" key="2">
    <source>
        <dbReference type="ARBA" id="ARBA00022538"/>
    </source>
</evidence>
<evidence type="ECO:0000313" key="8">
    <source>
        <dbReference type="Proteomes" id="UP000199052"/>
    </source>
</evidence>
<keyword evidence="2" id="KW-0406">Ion transport</keyword>
<dbReference type="Proteomes" id="UP000199052">
    <property type="component" value="Unassembled WGS sequence"/>
</dbReference>
<dbReference type="InterPro" id="IPR006036">
    <property type="entry name" value="K_uptake_TrkA"/>
</dbReference>
<dbReference type="PANTHER" id="PTHR43833">
    <property type="entry name" value="POTASSIUM CHANNEL PROTEIN 2-RELATED-RELATED"/>
    <property type="match status" value="1"/>
</dbReference>
<feature type="domain" description="RCK C-terminal" evidence="6">
    <location>
        <begin position="165"/>
        <end position="247"/>
    </location>
</feature>
<protein>
    <recommendedName>
        <fullName evidence="1">Trk system potassium uptake protein TrkA</fullName>
    </recommendedName>
</protein>
<dbReference type="InterPro" id="IPR036291">
    <property type="entry name" value="NAD(P)-bd_dom_sf"/>
</dbReference>
<dbReference type="STRING" id="504797.SAMN05421678_104182"/>
<keyword evidence="3" id="KW-0630">Potassium</keyword>
<keyword evidence="2" id="KW-0813">Transport</keyword>
<dbReference type="InterPro" id="IPR050721">
    <property type="entry name" value="Trk_Ktr_HKT_K-transport"/>
</dbReference>
<evidence type="ECO:0000313" key="7">
    <source>
        <dbReference type="EMBL" id="SFG16712.1"/>
    </source>
</evidence>
<name>A0A1I2PKL4_9ACTN</name>
<dbReference type="EMBL" id="FOOI01000004">
    <property type="protein sequence ID" value="SFG16712.1"/>
    <property type="molecule type" value="Genomic_DNA"/>
</dbReference>
<dbReference type="SUPFAM" id="SSF116726">
    <property type="entry name" value="TrkA C-terminal domain-like"/>
    <property type="match status" value="1"/>
</dbReference>
<feature type="domain" description="RCK N-terminal" evidence="5">
    <location>
        <begin position="32"/>
        <end position="150"/>
    </location>
</feature>
<organism evidence="7 8">
    <name type="scientific">Actinopolymorpha cephalotaxi</name>
    <dbReference type="NCBI Taxonomy" id="504797"/>
    <lineage>
        <taxon>Bacteria</taxon>
        <taxon>Bacillati</taxon>
        <taxon>Actinomycetota</taxon>
        <taxon>Actinomycetes</taxon>
        <taxon>Propionibacteriales</taxon>
        <taxon>Actinopolymorphaceae</taxon>
        <taxon>Actinopolymorpha</taxon>
    </lineage>
</organism>
<dbReference type="SUPFAM" id="SSF51735">
    <property type="entry name" value="NAD(P)-binding Rossmann-fold domains"/>
    <property type="match status" value="1"/>
</dbReference>
<keyword evidence="2" id="KW-0633">Potassium transport</keyword>
<sequence>MRAWITRRAGGYARPGVAFGIALTRDRAKKDTVHIVIMGCGRVGSTLAHSLEDRGHSVAIVDRAAEAFRRLGPHFAGRTVTGIGFDRDVLIEAGIEQAGAFAAVSSGDNSNVLAARIAREIFRVDNVVARIYDPGRAEVYQRLGIPTVATIPWTTHQIIRRLLPEGSEPEWRDPTGTVRLAEVHIGSAWVGHRVSDLEQASGARVAFLTRLGEGILPHRDTVIQDGDLVHVIMREDGIAKVEAAFATGPEDV</sequence>
<evidence type="ECO:0000259" key="6">
    <source>
        <dbReference type="PROSITE" id="PS51202"/>
    </source>
</evidence>
<dbReference type="PROSITE" id="PS51202">
    <property type="entry name" value="RCK_C"/>
    <property type="match status" value="1"/>
</dbReference>
<dbReference type="Pfam" id="PF02080">
    <property type="entry name" value="TrkA_C"/>
    <property type="match status" value="1"/>
</dbReference>
<dbReference type="Pfam" id="PF02254">
    <property type="entry name" value="TrkA_N"/>
    <property type="match status" value="1"/>
</dbReference>
<accession>A0A1I2PKL4</accession>
<dbReference type="PROSITE" id="PS51201">
    <property type="entry name" value="RCK_N"/>
    <property type="match status" value="1"/>
</dbReference>
<evidence type="ECO:0000256" key="1">
    <source>
        <dbReference type="ARBA" id="ARBA00017378"/>
    </source>
</evidence>
<keyword evidence="4" id="KW-0520">NAD</keyword>